<keyword evidence="2" id="KW-1185">Reference proteome</keyword>
<name>A0A6S7F3M9_9BURK</name>
<protein>
    <submittedName>
        <fullName evidence="1">Uncharacterized protein</fullName>
    </submittedName>
</protein>
<accession>A0A6S7F3M9</accession>
<evidence type="ECO:0000313" key="2">
    <source>
        <dbReference type="Proteomes" id="UP000494183"/>
    </source>
</evidence>
<dbReference type="RefSeq" id="WP_175201173.1">
    <property type="nucleotide sequence ID" value="NZ_CADILH010000006.1"/>
</dbReference>
<dbReference type="Proteomes" id="UP000494183">
    <property type="component" value="Unassembled WGS sequence"/>
</dbReference>
<evidence type="ECO:0000313" key="1">
    <source>
        <dbReference type="EMBL" id="CAB3934489.1"/>
    </source>
</evidence>
<reference evidence="1 2" key="1">
    <citation type="submission" date="2020-04" db="EMBL/GenBank/DDBJ databases">
        <authorList>
            <person name="De Canck E."/>
        </authorList>
    </citation>
    <scope>NUCLEOTIDE SEQUENCE [LARGE SCALE GENOMIC DNA]</scope>
    <source>
        <strain evidence="1 2">LMG 6000</strain>
    </source>
</reference>
<proteinExistence type="predicted"/>
<organism evidence="1 2">
    <name type="scientific">Achromobacter insolitus</name>
    <dbReference type="NCBI Taxonomy" id="217204"/>
    <lineage>
        <taxon>Bacteria</taxon>
        <taxon>Pseudomonadati</taxon>
        <taxon>Pseudomonadota</taxon>
        <taxon>Betaproteobacteria</taxon>
        <taxon>Burkholderiales</taxon>
        <taxon>Alcaligenaceae</taxon>
        <taxon>Achromobacter</taxon>
    </lineage>
</organism>
<dbReference type="AlphaFoldDB" id="A0A6S7F3M9"/>
<sequence>MRESQPRKKSPRAPSMTLEEAVDRVRRVYERERLHPAPTDVVAQHLGYKGASNGAALQTLASIRYFGLVERPKDGYLAVSKDFERFQYAPDEQQKRALLIGFLRAPPLYADLLDKYESALPSEANLKFELIERGFSPVAAESALSSFRRSVDYANYYERLTDVGEISNPRIEPVESVEVDYDGLDNESEQEAQLRYPRSPASVMPEPGAKLLGAHQFSFPVDETADKIPVRLPGGRKAWLLIPSPFFASDKVRLKAQIDLLLTQDEEDELE</sequence>
<dbReference type="EMBL" id="CADILH010000006">
    <property type="protein sequence ID" value="CAB3934489.1"/>
    <property type="molecule type" value="Genomic_DNA"/>
</dbReference>
<gene>
    <name evidence="1" type="ORF">LMG6000_03723</name>
</gene>